<evidence type="ECO:0000256" key="1">
    <source>
        <dbReference type="SAM" id="Phobius"/>
    </source>
</evidence>
<feature type="transmembrane region" description="Helical" evidence="1">
    <location>
        <begin position="58"/>
        <end position="77"/>
    </location>
</feature>
<dbReference type="InterPro" id="IPR009495">
    <property type="entry name" value="NrsF"/>
</dbReference>
<feature type="transmembrane region" description="Helical" evidence="1">
    <location>
        <begin position="126"/>
        <end position="145"/>
    </location>
</feature>
<reference evidence="2 3" key="1">
    <citation type="submission" date="2019-03" db="EMBL/GenBank/DDBJ databases">
        <title>Genomic Encyclopedia of Type Strains, Phase IV (KMG-V): Genome sequencing to study the core and pangenomes of soil and plant-associated prokaryotes.</title>
        <authorList>
            <person name="Whitman W."/>
        </authorList>
    </citation>
    <scope>NUCLEOTIDE SEQUENCE [LARGE SCALE GENOMIC DNA]</scope>
    <source>
        <strain evidence="2 3">FB403</strain>
    </source>
</reference>
<keyword evidence="1" id="KW-0812">Transmembrane</keyword>
<dbReference type="Proteomes" id="UP000295021">
    <property type="component" value="Unassembled WGS sequence"/>
</dbReference>
<feature type="transmembrane region" description="Helical" evidence="1">
    <location>
        <begin position="187"/>
        <end position="205"/>
    </location>
</feature>
<feature type="transmembrane region" description="Helical" evidence="1">
    <location>
        <begin position="23"/>
        <end position="43"/>
    </location>
</feature>
<dbReference type="Pfam" id="PF06532">
    <property type="entry name" value="NrsF"/>
    <property type="match status" value="1"/>
</dbReference>
<dbReference type="RefSeq" id="WP_077980303.1">
    <property type="nucleotide sequence ID" value="NZ_CP088091.1"/>
</dbReference>
<evidence type="ECO:0008006" key="4">
    <source>
        <dbReference type="Google" id="ProtNLM"/>
    </source>
</evidence>
<name>A0A1S9GAG9_9HYPH</name>
<dbReference type="EMBL" id="SMBI01000023">
    <property type="protein sequence ID" value="TCU14240.1"/>
    <property type="molecule type" value="Genomic_DNA"/>
</dbReference>
<accession>A0A1S9GAG9</accession>
<comment type="caution">
    <text evidence="2">The sequence shown here is derived from an EMBL/GenBank/DDBJ whole genome shotgun (WGS) entry which is preliminary data.</text>
</comment>
<keyword evidence="1" id="KW-1133">Transmembrane helix</keyword>
<feature type="transmembrane region" description="Helical" evidence="1">
    <location>
        <begin position="157"/>
        <end position="175"/>
    </location>
</feature>
<keyword evidence="1" id="KW-0472">Membrane</keyword>
<protein>
    <recommendedName>
        <fullName evidence="4">DUF1109 family protein</fullName>
    </recommendedName>
</protein>
<dbReference type="AlphaFoldDB" id="A0A1S9GAG9"/>
<organism evidence="2 3">
    <name type="scientific">Rhizobium laguerreae</name>
    <dbReference type="NCBI Taxonomy" id="1076926"/>
    <lineage>
        <taxon>Bacteria</taxon>
        <taxon>Pseudomonadati</taxon>
        <taxon>Pseudomonadota</taxon>
        <taxon>Alphaproteobacteria</taxon>
        <taxon>Hyphomicrobiales</taxon>
        <taxon>Rhizobiaceae</taxon>
        <taxon>Rhizobium/Agrobacterium group</taxon>
        <taxon>Rhizobium</taxon>
    </lineage>
</organism>
<evidence type="ECO:0000313" key="3">
    <source>
        <dbReference type="Proteomes" id="UP000295021"/>
    </source>
</evidence>
<gene>
    <name evidence="2" type="ORF">EV131_12357</name>
</gene>
<feature type="transmembrane region" description="Helical" evidence="1">
    <location>
        <begin position="89"/>
        <end position="106"/>
    </location>
</feature>
<evidence type="ECO:0000313" key="2">
    <source>
        <dbReference type="EMBL" id="TCU14240.1"/>
    </source>
</evidence>
<proteinExistence type="predicted"/>
<sequence>MKTSELIDLLVKDLRPEPTLNQLLAHASIAGTLIAGIAFFSQLGFRNDVGDAMGSGRFLFKFVVTSTLAASSAAMFFRMGKPGVSLGTVRPMLLLSPALLIVAALLELSVTPTETWIARAVGQDALNCLTTIPLLSVGPLACLLYGMRRGAPGKPGIAGMIAGLAAAGISATFYASNGDEDSPLFVLLWYPIAVAIVALAGYLLGRRLLRW</sequence>